<accession>A0A849SCZ1</accession>
<feature type="transmembrane region" description="Helical" evidence="6">
    <location>
        <begin position="79"/>
        <end position="99"/>
    </location>
</feature>
<keyword evidence="3 6" id="KW-0812">Transmembrane</keyword>
<dbReference type="InterPro" id="IPR004813">
    <property type="entry name" value="OPT"/>
</dbReference>
<comment type="caution">
    <text evidence="7">The sequence shown here is derived from an EMBL/GenBank/DDBJ whole genome shotgun (WGS) entry which is preliminary data.</text>
</comment>
<feature type="transmembrane region" description="Helical" evidence="6">
    <location>
        <begin position="508"/>
        <end position="529"/>
    </location>
</feature>
<keyword evidence="2" id="KW-0813">Transport</keyword>
<evidence type="ECO:0000256" key="6">
    <source>
        <dbReference type="SAM" id="Phobius"/>
    </source>
</evidence>
<evidence type="ECO:0000256" key="2">
    <source>
        <dbReference type="ARBA" id="ARBA00022448"/>
    </source>
</evidence>
<evidence type="ECO:0000313" key="8">
    <source>
        <dbReference type="Proteomes" id="UP000580839"/>
    </source>
</evidence>
<dbReference type="Proteomes" id="UP000580839">
    <property type="component" value="Unassembled WGS sequence"/>
</dbReference>
<dbReference type="GO" id="GO:0016020">
    <property type="term" value="C:membrane"/>
    <property type="evidence" value="ECO:0007669"/>
    <property type="project" value="UniProtKB-SubCell"/>
</dbReference>
<feature type="transmembrane region" description="Helical" evidence="6">
    <location>
        <begin position="549"/>
        <end position="569"/>
    </location>
</feature>
<sequence>MDAHADDATGAPHRELTFRSITVALVVAALIAGSYPYVVLKLGYGPNISVVSAFFGYIALSVIGLVVGGRGTRWENNMVQTAGTTAGQAGFMCVVLAAIDMLNQKPELGFSLHLTVLQTFLWLSLAGIVGVLLAVPLRRHFIDEENLTFADGTAAGETLLVLDQGPKEAGPRVTALGIGIGLSALAAWLRDGVKKLPDHISFGPSGEALRMGSEVSLLSFGSGMLVGPRIALSMGLGMLLSWVIAPPMLVSRGIVAEQTFPLVLRWVMWPATGLLVAGGITALLLKWKLVAKTFVNLRTAQVGSTDFPLKWVVTGVIVASLALFLVQWISLGFPLWLSLVSLVLSMILMLVGTRVLGETNWAPISAMANLMQAVFAVLAPGNMAINMIGSGMSGTIAANGEHLMQDYKAGKIVGSSNRNLTIMQLLAVPVGAIAVSLVYPALKAKYGVGGEGLSSPISVKWAGFAELLNQGFSALPAGCFQALLVAVVVGAIITVFEPKHRRFLPSPTGVGIGMLVPGLAVMPMVLGGIAQWAWKKSHPSSEDAFNLPLSSGFIAGEALLVLVFAIIAMTRG</sequence>
<organism evidence="7 8">
    <name type="scientific">Eiseniibacteriota bacterium</name>
    <dbReference type="NCBI Taxonomy" id="2212470"/>
    <lineage>
        <taxon>Bacteria</taxon>
        <taxon>Candidatus Eiseniibacteriota</taxon>
    </lineage>
</organism>
<dbReference type="Pfam" id="PF03169">
    <property type="entry name" value="OPT"/>
    <property type="match status" value="1"/>
</dbReference>
<evidence type="ECO:0000256" key="3">
    <source>
        <dbReference type="ARBA" id="ARBA00022692"/>
    </source>
</evidence>
<evidence type="ECO:0000313" key="7">
    <source>
        <dbReference type="EMBL" id="NOT33232.1"/>
    </source>
</evidence>
<dbReference type="PANTHER" id="PTHR31645:SF0">
    <property type="entry name" value="OLIGOPEPTIDE TRANSPORTER YGL114W-RELATED"/>
    <property type="match status" value="1"/>
</dbReference>
<evidence type="ECO:0000256" key="1">
    <source>
        <dbReference type="ARBA" id="ARBA00004141"/>
    </source>
</evidence>
<feature type="transmembrane region" description="Helical" evidence="6">
    <location>
        <begin position="262"/>
        <end position="287"/>
    </location>
</feature>
<dbReference type="EMBL" id="JABFRW010000033">
    <property type="protein sequence ID" value="NOT33232.1"/>
    <property type="molecule type" value="Genomic_DNA"/>
</dbReference>
<protein>
    <submittedName>
        <fullName evidence="7">Peptide transporter</fullName>
    </submittedName>
</protein>
<feature type="transmembrane region" description="Helical" evidence="6">
    <location>
        <begin position="333"/>
        <end position="353"/>
    </location>
</feature>
<name>A0A849SCZ1_UNCEI</name>
<feature type="transmembrane region" description="Helical" evidence="6">
    <location>
        <begin position="173"/>
        <end position="189"/>
    </location>
</feature>
<evidence type="ECO:0000256" key="5">
    <source>
        <dbReference type="ARBA" id="ARBA00023136"/>
    </source>
</evidence>
<keyword evidence="5 6" id="KW-0472">Membrane</keyword>
<feature type="transmembrane region" description="Helical" evidence="6">
    <location>
        <begin position="230"/>
        <end position="250"/>
    </location>
</feature>
<feature type="transmembrane region" description="Helical" evidence="6">
    <location>
        <begin position="44"/>
        <end position="67"/>
    </location>
</feature>
<gene>
    <name evidence="7" type="ORF">HOP12_03580</name>
</gene>
<dbReference type="GO" id="GO:0035673">
    <property type="term" value="F:oligopeptide transmembrane transporter activity"/>
    <property type="evidence" value="ECO:0007669"/>
    <property type="project" value="InterPro"/>
</dbReference>
<feature type="transmembrane region" description="Helical" evidence="6">
    <location>
        <begin position="21"/>
        <end position="38"/>
    </location>
</feature>
<dbReference type="InterPro" id="IPR045035">
    <property type="entry name" value="YSL-like"/>
</dbReference>
<keyword evidence="4 6" id="KW-1133">Transmembrane helix</keyword>
<proteinExistence type="predicted"/>
<dbReference type="AlphaFoldDB" id="A0A849SCZ1"/>
<feature type="transmembrane region" description="Helical" evidence="6">
    <location>
        <begin position="119"/>
        <end position="137"/>
    </location>
</feature>
<feature type="transmembrane region" description="Helical" evidence="6">
    <location>
        <begin position="307"/>
        <end position="326"/>
    </location>
</feature>
<evidence type="ECO:0000256" key="4">
    <source>
        <dbReference type="ARBA" id="ARBA00022989"/>
    </source>
</evidence>
<feature type="transmembrane region" description="Helical" evidence="6">
    <location>
        <begin position="420"/>
        <end position="442"/>
    </location>
</feature>
<feature type="transmembrane region" description="Helical" evidence="6">
    <location>
        <begin position="373"/>
        <end position="399"/>
    </location>
</feature>
<feature type="transmembrane region" description="Helical" evidence="6">
    <location>
        <begin position="474"/>
        <end position="496"/>
    </location>
</feature>
<comment type="subcellular location">
    <subcellularLocation>
        <location evidence="1">Membrane</location>
        <topology evidence="1">Multi-pass membrane protein</topology>
    </subcellularLocation>
</comment>
<dbReference type="PANTHER" id="PTHR31645">
    <property type="entry name" value="OLIGOPEPTIDE TRANSPORTER YGL114W-RELATED"/>
    <property type="match status" value="1"/>
</dbReference>
<reference evidence="7 8" key="1">
    <citation type="submission" date="2020-04" db="EMBL/GenBank/DDBJ databases">
        <title>Metagenomic profiling of ammonia- and methane-oxidizing microorganisms in a Dutch drinking water treatment plant.</title>
        <authorList>
            <person name="Poghosyan L."/>
            <person name="Leucker S."/>
        </authorList>
    </citation>
    <scope>NUCLEOTIDE SEQUENCE [LARGE SCALE GENOMIC DNA]</scope>
    <source>
        <strain evidence="7">S-RSF-IL-03</strain>
    </source>
</reference>